<evidence type="ECO:0000313" key="2">
    <source>
        <dbReference type="EMBL" id="GMR45989.1"/>
    </source>
</evidence>
<feature type="compositionally biased region" description="Low complexity" evidence="1">
    <location>
        <begin position="43"/>
        <end position="59"/>
    </location>
</feature>
<comment type="caution">
    <text evidence="2">The sequence shown here is derived from an EMBL/GenBank/DDBJ whole genome shotgun (WGS) entry which is preliminary data.</text>
</comment>
<gene>
    <name evidence="2" type="ORF">PMAYCL1PPCAC_16184</name>
</gene>
<evidence type="ECO:0000313" key="3">
    <source>
        <dbReference type="Proteomes" id="UP001328107"/>
    </source>
</evidence>
<dbReference type="AlphaFoldDB" id="A0AAN5HZ07"/>
<feature type="non-terminal residue" evidence="2">
    <location>
        <position position="1"/>
    </location>
</feature>
<keyword evidence="3" id="KW-1185">Reference proteome</keyword>
<dbReference type="Proteomes" id="UP001328107">
    <property type="component" value="Unassembled WGS sequence"/>
</dbReference>
<dbReference type="EMBL" id="BTRK01000004">
    <property type="protein sequence ID" value="GMR45989.1"/>
    <property type="molecule type" value="Genomic_DNA"/>
</dbReference>
<accession>A0AAN5HZ07</accession>
<organism evidence="2 3">
    <name type="scientific">Pristionchus mayeri</name>
    <dbReference type="NCBI Taxonomy" id="1317129"/>
    <lineage>
        <taxon>Eukaryota</taxon>
        <taxon>Metazoa</taxon>
        <taxon>Ecdysozoa</taxon>
        <taxon>Nematoda</taxon>
        <taxon>Chromadorea</taxon>
        <taxon>Rhabditida</taxon>
        <taxon>Rhabditina</taxon>
        <taxon>Diplogasteromorpha</taxon>
        <taxon>Diplogasteroidea</taxon>
        <taxon>Neodiplogasteridae</taxon>
        <taxon>Pristionchus</taxon>
    </lineage>
</organism>
<evidence type="ECO:0000256" key="1">
    <source>
        <dbReference type="SAM" id="MobiDB-lite"/>
    </source>
</evidence>
<reference evidence="3" key="1">
    <citation type="submission" date="2022-10" db="EMBL/GenBank/DDBJ databases">
        <title>Genome assembly of Pristionchus species.</title>
        <authorList>
            <person name="Yoshida K."/>
            <person name="Sommer R.J."/>
        </authorList>
    </citation>
    <scope>NUCLEOTIDE SEQUENCE [LARGE SCALE GENOMIC DNA]</scope>
    <source>
        <strain evidence="3">RS5460</strain>
    </source>
</reference>
<protein>
    <submittedName>
        <fullName evidence="2">Uncharacterized protein</fullName>
    </submittedName>
</protein>
<feature type="non-terminal residue" evidence="2">
    <location>
        <position position="88"/>
    </location>
</feature>
<proteinExistence type="predicted"/>
<feature type="region of interest" description="Disordered" evidence="1">
    <location>
        <begin position="42"/>
        <end position="63"/>
    </location>
</feature>
<sequence>RMTSMDLKSAIKILADNGISADEIIKMTRKNSVVNALCGVEGSSNTSSSRVSPTYSPISTSPAANEIPSNSCLIAPRSIHQYLESPLS</sequence>
<name>A0AAN5HZ07_9BILA</name>